<dbReference type="InterPro" id="IPR018228">
    <property type="entry name" value="DNase_TatD-rel_CS"/>
</dbReference>
<dbReference type="SUPFAM" id="SSF51556">
    <property type="entry name" value="Metallo-dependent hydrolases"/>
    <property type="match status" value="1"/>
</dbReference>
<feature type="binding site" evidence="4">
    <location>
        <position position="8"/>
    </location>
    <ligand>
        <name>a divalent metal cation</name>
        <dbReference type="ChEBI" id="CHEBI:60240"/>
        <label>1</label>
    </ligand>
</feature>
<proteinExistence type="inferred from homology"/>
<reference evidence="7" key="1">
    <citation type="submission" date="2017-09" db="EMBL/GenBank/DDBJ databases">
        <title>Arcobacter canalis sp. nov., a new species isolated from a water canal contaminated with urban sewage.</title>
        <authorList>
            <person name="Perez-Cataluna A."/>
            <person name="Salas-Masso N."/>
            <person name="Figueras M.J."/>
        </authorList>
    </citation>
    <scope>NUCLEOTIDE SEQUENCE [LARGE SCALE GENOMIC DNA]</scope>
    <source>
        <strain evidence="7">CECT 7727</strain>
    </source>
</reference>
<sequence>MIIDTHCHLDNEMYCQDVHEVIANALDSNVKGFLIPGADPKDLPKAVELAQQYDEVFFSVGVHPYDAKAYDEEVLKKYVTHPKCIAIGECGLDYFRLPEDENEKEEEIKRQKEVFSKQVKFATEVNKPLIVHVRNASNDSKKILLDNNAGKVGGVLHCFNADEQLLSLANENFYFGIGGVLTFKNARKLVQVLSKIPKEKIVVETDGPYLTPHPFRGKRNEPSYTNYVVEKISELLEMEVDEVKTLTTHNAKTLFKEFSNIN</sequence>
<evidence type="ECO:0000313" key="8">
    <source>
        <dbReference type="Proteomes" id="UP000264693"/>
    </source>
</evidence>
<evidence type="ECO:0000256" key="2">
    <source>
        <dbReference type="ARBA" id="ARBA00022723"/>
    </source>
</evidence>
<evidence type="ECO:0000256" key="4">
    <source>
        <dbReference type="PIRSR" id="PIRSR005902-1"/>
    </source>
</evidence>
<feature type="binding site" evidence="4">
    <location>
        <position position="6"/>
    </location>
    <ligand>
        <name>a divalent metal cation</name>
        <dbReference type="ChEBI" id="CHEBI:60240"/>
        <label>1</label>
    </ligand>
</feature>
<accession>A0A347TLA5</accession>
<dbReference type="InterPro" id="IPR032466">
    <property type="entry name" value="Metal_Hydrolase"/>
</dbReference>
<dbReference type="Gene3D" id="3.20.20.140">
    <property type="entry name" value="Metal-dependent hydrolases"/>
    <property type="match status" value="1"/>
</dbReference>
<reference evidence="6" key="2">
    <citation type="submission" date="2017-09" db="EMBL/GenBank/DDBJ databases">
        <authorList>
            <person name="Perez-Cataluna A."/>
            <person name="Figueras M.J."/>
            <person name="Salas-Masso N."/>
        </authorList>
    </citation>
    <scope>NUCLEOTIDE SEQUENCE</scope>
    <source>
        <strain evidence="6">CECT 7727</strain>
    </source>
</reference>
<feature type="binding site" evidence="4">
    <location>
        <position position="89"/>
    </location>
    <ligand>
        <name>a divalent metal cation</name>
        <dbReference type="ChEBI" id="CHEBI:60240"/>
        <label>1</label>
    </ligand>
</feature>
<dbReference type="PIRSF" id="PIRSF005902">
    <property type="entry name" value="DNase_TatD"/>
    <property type="match status" value="1"/>
</dbReference>
<dbReference type="KEGG" id="amar:AMRN_1651"/>
<keyword evidence="2 4" id="KW-0479">Metal-binding</keyword>
<organism evidence="5 8">
    <name type="scientific">Malaciobacter marinus</name>
    <dbReference type="NCBI Taxonomy" id="505249"/>
    <lineage>
        <taxon>Bacteria</taxon>
        <taxon>Pseudomonadati</taxon>
        <taxon>Campylobacterota</taxon>
        <taxon>Epsilonproteobacteria</taxon>
        <taxon>Campylobacterales</taxon>
        <taxon>Arcobacteraceae</taxon>
        <taxon>Malaciobacter</taxon>
    </lineage>
</organism>
<dbReference type="EC" id="3.1.13.-" evidence="5"/>
<comment type="similarity">
    <text evidence="1">Belongs to the metallo-dependent hydrolases superfamily. TatD-type hydrolase family.</text>
</comment>
<dbReference type="InterPro" id="IPR015991">
    <property type="entry name" value="TatD/YcfH-like"/>
</dbReference>
<keyword evidence="3 5" id="KW-0378">Hydrolase</keyword>
<evidence type="ECO:0000256" key="3">
    <source>
        <dbReference type="ARBA" id="ARBA00022801"/>
    </source>
</evidence>
<dbReference type="InterPro" id="IPR001130">
    <property type="entry name" value="TatD-like"/>
</dbReference>
<dbReference type="GO" id="GO:0008310">
    <property type="term" value="F:single-stranded DNA 3'-5' DNA exonuclease activity"/>
    <property type="evidence" value="ECO:0007669"/>
    <property type="project" value="UniProtKB-EC"/>
</dbReference>
<feature type="binding site" evidence="4">
    <location>
        <position position="157"/>
    </location>
    <ligand>
        <name>a divalent metal cation</name>
        <dbReference type="ChEBI" id="CHEBI:60240"/>
        <label>2</label>
    </ligand>
</feature>
<dbReference type="EC" id="3.1.11.1" evidence="5"/>
<dbReference type="Proteomes" id="UP000264693">
    <property type="component" value="Chromosome"/>
</dbReference>
<dbReference type="PROSITE" id="PS01137">
    <property type="entry name" value="TATD_1"/>
    <property type="match status" value="1"/>
</dbReference>
<dbReference type="PROSITE" id="PS01091">
    <property type="entry name" value="TATD_3"/>
    <property type="match status" value="1"/>
</dbReference>
<dbReference type="PANTHER" id="PTHR46124">
    <property type="entry name" value="D-AMINOACYL-TRNA DEACYLASE"/>
    <property type="match status" value="1"/>
</dbReference>
<reference evidence="5 8" key="3">
    <citation type="submission" date="2018-08" db="EMBL/GenBank/DDBJ databases">
        <title>Complete genome of the Arcobacter marinus type strain JCM 15502.</title>
        <authorList>
            <person name="Miller W.G."/>
            <person name="Yee E."/>
            <person name="Huynh S."/>
            <person name="Parker C.T."/>
        </authorList>
    </citation>
    <scope>NUCLEOTIDE SEQUENCE [LARGE SCALE GENOMIC DNA]</scope>
    <source>
        <strain evidence="5 8">JCM 15502</strain>
    </source>
</reference>
<keyword evidence="5" id="KW-0540">Nuclease</keyword>
<dbReference type="RefSeq" id="WP_099310286.1">
    <property type="nucleotide sequence ID" value="NZ_CP032101.1"/>
</dbReference>
<feature type="binding site" evidence="4">
    <location>
        <position position="206"/>
    </location>
    <ligand>
        <name>a divalent metal cation</name>
        <dbReference type="ChEBI" id="CHEBI:60240"/>
        <label>1</label>
    </ligand>
</feature>
<dbReference type="CDD" id="cd01310">
    <property type="entry name" value="TatD_DNAse"/>
    <property type="match status" value="1"/>
</dbReference>
<dbReference type="FunFam" id="3.20.20.140:FF:000005">
    <property type="entry name" value="TatD family hydrolase"/>
    <property type="match status" value="1"/>
</dbReference>
<dbReference type="PANTHER" id="PTHR46124:SF2">
    <property type="entry name" value="D-AMINOACYL-TRNA DEACYLASE"/>
    <property type="match status" value="1"/>
</dbReference>
<name>A0A347TLA5_9BACT</name>
<protein>
    <submittedName>
        <fullName evidence="6">Hydrolase TatD</fullName>
    </submittedName>
    <submittedName>
        <fullName evidence="5">SsDNA/RNA exonuclease, 3'-5' specific</fullName>
        <ecNumber evidence="5">3.1.11.1</ecNumber>
        <ecNumber evidence="5">3.1.13.-</ecNumber>
    </submittedName>
</protein>
<dbReference type="EMBL" id="CP032101">
    <property type="protein sequence ID" value="AXX87383.1"/>
    <property type="molecule type" value="Genomic_DNA"/>
</dbReference>
<evidence type="ECO:0000313" key="5">
    <source>
        <dbReference type="EMBL" id="AXX87383.1"/>
    </source>
</evidence>
<dbReference type="GO" id="GO:0005829">
    <property type="term" value="C:cytosol"/>
    <property type="evidence" value="ECO:0007669"/>
    <property type="project" value="TreeGrafter"/>
</dbReference>
<dbReference type="GO" id="GO:0046872">
    <property type="term" value="F:metal ion binding"/>
    <property type="evidence" value="ECO:0007669"/>
    <property type="project" value="UniProtKB-KW"/>
</dbReference>
<dbReference type="EMBL" id="NXAO01000012">
    <property type="protein sequence ID" value="PHO16272.1"/>
    <property type="molecule type" value="Genomic_DNA"/>
</dbReference>
<dbReference type="AlphaFoldDB" id="A0A347TLA5"/>
<gene>
    <name evidence="5" type="primary">tatD</name>
    <name evidence="5" type="ORF">AMRN_1651</name>
    <name evidence="6" type="ORF">CPH92_02940</name>
</gene>
<evidence type="ECO:0000256" key="1">
    <source>
        <dbReference type="ARBA" id="ARBA00009275"/>
    </source>
</evidence>
<feature type="binding site" evidence="4">
    <location>
        <position position="132"/>
    </location>
    <ligand>
        <name>a divalent metal cation</name>
        <dbReference type="ChEBI" id="CHEBI:60240"/>
        <label>2</label>
    </ligand>
</feature>
<dbReference type="Proteomes" id="UP000224740">
    <property type="component" value="Unassembled WGS sequence"/>
</dbReference>
<keyword evidence="7" id="KW-1185">Reference proteome</keyword>
<evidence type="ECO:0000313" key="7">
    <source>
        <dbReference type="Proteomes" id="UP000224740"/>
    </source>
</evidence>
<dbReference type="Pfam" id="PF01026">
    <property type="entry name" value="TatD_DNase"/>
    <property type="match status" value="1"/>
</dbReference>
<evidence type="ECO:0000313" key="6">
    <source>
        <dbReference type="EMBL" id="PHO16272.1"/>
    </source>
</evidence>
<keyword evidence="5" id="KW-0269">Exonuclease</keyword>
<dbReference type="NCBIfam" id="TIGR00010">
    <property type="entry name" value="YchF/TatD family DNA exonuclease"/>
    <property type="match status" value="1"/>
</dbReference>